<evidence type="ECO:0000313" key="2">
    <source>
        <dbReference type="Proteomes" id="UP000294933"/>
    </source>
</evidence>
<dbReference type="EMBL" id="ML170239">
    <property type="protein sequence ID" value="TDL16618.1"/>
    <property type="molecule type" value="Genomic_DNA"/>
</dbReference>
<reference evidence="1 2" key="1">
    <citation type="submission" date="2018-06" db="EMBL/GenBank/DDBJ databases">
        <title>A transcriptomic atlas of mushroom development highlights an independent origin of complex multicellularity.</title>
        <authorList>
            <consortium name="DOE Joint Genome Institute"/>
            <person name="Krizsan K."/>
            <person name="Almasi E."/>
            <person name="Merenyi Z."/>
            <person name="Sahu N."/>
            <person name="Viragh M."/>
            <person name="Koszo T."/>
            <person name="Mondo S."/>
            <person name="Kiss B."/>
            <person name="Balint B."/>
            <person name="Kues U."/>
            <person name="Barry K."/>
            <person name="Hegedus J.C."/>
            <person name="Henrissat B."/>
            <person name="Johnson J."/>
            <person name="Lipzen A."/>
            <person name="Ohm R."/>
            <person name="Nagy I."/>
            <person name="Pangilinan J."/>
            <person name="Yan J."/>
            <person name="Xiong Y."/>
            <person name="Grigoriev I.V."/>
            <person name="Hibbett D.S."/>
            <person name="Nagy L.G."/>
        </authorList>
    </citation>
    <scope>NUCLEOTIDE SEQUENCE [LARGE SCALE GENOMIC DNA]</scope>
    <source>
        <strain evidence="1 2">SZMC22713</strain>
    </source>
</reference>
<dbReference type="AlphaFoldDB" id="A0A4Y7PNB8"/>
<sequence length="316" mass="34729">MRWVLTPCLMSAALRRQKYLSVLASDAKITSKLPRLAAAGSSSYAPSVILINGSKGHELCDSASKPMKRFHVLIKTYQRPPTETRGFHTQLSARTMRITSPPNLQLDNVRNRLSVHFYSMSPSRLGVVGHPWCLVQSGLSFPAILLMCGSHCYPHFPAMPYCLNLVGSVGARDLTGSLNCVLHFGVLEFIFVEILHELFVQFTRTSGAITSCNAVSRVINPNFVKFLQGSARRMGRSNSATQCNTISASLRRGVQPNAISSPLLVLIDQLTAAVSPTVLRPTDAVLNLLVPCLRRDSDESELVQRPNVIICKHCTE</sequence>
<organism evidence="1 2">
    <name type="scientific">Rickenella mellea</name>
    <dbReference type="NCBI Taxonomy" id="50990"/>
    <lineage>
        <taxon>Eukaryota</taxon>
        <taxon>Fungi</taxon>
        <taxon>Dikarya</taxon>
        <taxon>Basidiomycota</taxon>
        <taxon>Agaricomycotina</taxon>
        <taxon>Agaricomycetes</taxon>
        <taxon>Hymenochaetales</taxon>
        <taxon>Rickenellaceae</taxon>
        <taxon>Rickenella</taxon>
    </lineage>
</organism>
<proteinExistence type="predicted"/>
<accession>A0A4Y7PNB8</accession>
<keyword evidence="2" id="KW-1185">Reference proteome</keyword>
<dbReference type="VEuPathDB" id="FungiDB:BD410DRAFT_616733"/>
<name>A0A4Y7PNB8_9AGAM</name>
<gene>
    <name evidence="1" type="ORF">BD410DRAFT_616733</name>
</gene>
<dbReference type="Proteomes" id="UP000294933">
    <property type="component" value="Unassembled WGS sequence"/>
</dbReference>
<evidence type="ECO:0000313" key="1">
    <source>
        <dbReference type="EMBL" id="TDL16618.1"/>
    </source>
</evidence>
<protein>
    <submittedName>
        <fullName evidence="1">Uncharacterized protein</fullName>
    </submittedName>
</protein>